<keyword evidence="2" id="KW-1185">Reference proteome</keyword>
<reference evidence="1" key="1">
    <citation type="journal article" date="2023" name="Mol. Phylogenet. Evol.">
        <title>Genome-scale phylogeny and comparative genomics of the fungal order Sordariales.</title>
        <authorList>
            <person name="Hensen N."/>
            <person name="Bonometti L."/>
            <person name="Westerberg I."/>
            <person name="Brannstrom I.O."/>
            <person name="Guillou S."/>
            <person name="Cros-Aarteil S."/>
            <person name="Calhoun S."/>
            <person name="Haridas S."/>
            <person name="Kuo A."/>
            <person name="Mondo S."/>
            <person name="Pangilinan J."/>
            <person name="Riley R."/>
            <person name="LaButti K."/>
            <person name="Andreopoulos B."/>
            <person name="Lipzen A."/>
            <person name="Chen C."/>
            <person name="Yan M."/>
            <person name="Daum C."/>
            <person name="Ng V."/>
            <person name="Clum A."/>
            <person name="Steindorff A."/>
            <person name="Ohm R.A."/>
            <person name="Martin F."/>
            <person name="Silar P."/>
            <person name="Natvig D.O."/>
            <person name="Lalanne C."/>
            <person name="Gautier V."/>
            <person name="Ament-Velasquez S.L."/>
            <person name="Kruys A."/>
            <person name="Hutchinson M.I."/>
            <person name="Powell A.J."/>
            <person name="Barry K."/>
            <person name="Miller A.N."/>
            <person name="Grigoriev I.V."/>
            <person name="Debuchy R."/>
            <person name="Gladieux P."/>
            <person name="Hiltunen Thoren M."/>
            <person name="Johannesson H."/>
        </authorList>
    </citation>
    <scope>NUCLEOTIDE SEQUENCE</scope>
    <source>
        <strain evidence="1">CBS 315.58</strain>
    </source>
</reference>
<evidence type="ECO:0000313" key="2">
    <source>
        <dbReference type="Proteomes" id="UP001303160"/>
    </source>
</evidence>
<dbReference type="Proteomes" id="UP001303160">
    <property type="component" value="Unassembled WGS sequence"/>
</dbReference>
<comment type="caution">
    <text evidence="1">The sequence shown here is derived from an EMBL/GenBank/DDBJ whole genome shotgun (WGS) entry which is preliminary data.</text>
</comment>
<gene>
    <name evidence="1" type="ORF">QBC40DRAFT_106891</name>
</gene>
<sequence length="239" mass="26057">MTVFGMSKVTARRRSSCCRSSGGGTRPRRGELYISLDMLALVLVISDMEICASFIEPRQQSRLPNPKRMGCRQERGVLMMNTNNGWGPREIGDGLGQNLRYTICVVALAIRTYCPPCRLQDKTLPRSSPDSSVCLGVLDAVPFASDQQHNGRRGQPTASVATKKLPVSEHITVYSLLHGGGCTRKQGASKGVFDAILGRLHVITWISHGPSEQLSAHKWDVRIQDSTPAVGGGFCSYPD</sequence>
<proteinExistence type="predicted"/>
<dbReference type="EMBL" id="MU863967">
    <property type="protein sequence ID" value="KAK4197229.1"/>
    <property type="molecule type" value="Genomic_DNA"/>
</dbReference>
<dbReference type="AlphaFoldDB" id="A0AAN7AS86"/>
<reference evidence="1" key="2">
    <citation type="submission" date="2023-05" db="EMBL/GenBank/DDBJ databases">
        <authorList>
            <consortium name="Lawrence Berkeley National Laboratory"/>
            <person name="Steindorff A."/>
            <person name="Hensen N."/>
            <person name="Bonometti L."/>
            <person name="Westerberg I."/>
            <person name="Brannstrom I.O."/>
            <person name="Guillou S."/>
            <person name="Cros-Aarteil S."/>
            <person name="Calhoun S."/>
            <person name="Haridas S."/>
            <person name="Kuo A."/>
            <person name="Mondo S."/>
            <person name="Pangilinan J."/>
            <person name="Riley R."/>
            <person name="Labutti K."/>
            <person name="Andreopoulos B."/>
            <person name="Lipzen A."/>
            <person name="Chen C."/>
            <person name="Yanf M."/>
            <person name="Daum C."/>
            <person name="Ng V."/>
            <person name="Clum A."/>
            <person name="Ohm R."/>
            <person name="Martin F."/>
            <person name="Silar P."/>
            <person name="Natvig D."/>
            <person name="Lalanne C."/>
            <person name="Gautier V."/>
            <person name="Ament-Velasquez S.L."/>
            <person name="Kruys A."/>
            <person name="Hutchinson M.I."/>
            <person name="Powell A.J."/>
            <person name="Barry K."/>
            <person name="Miller A.N."/>
            <person name="Grigoriev I.V."/>
            <person name="Debuchy R."/>
            <person name="Gladieux P."/>
            <person name="Thoren M.H."/>
            <person name="Johannesson H."/>
        </authorList>
    </citation>
    <scope>NUCLEOTIDE SEQUENCE</scope>
    <source>
        <strain evidence="1">CBS 315.58</strain>
    </source>
</reference>
<organism evidence="1 2">
    <name type="scientific">Triangularia verruculosa</name>
    <dbReference type="NCBI Taxonomy" id="2587418"/>
    <lineage>
        <taxon>Eukaryota</taxon>
        <taxon>Fungi</taxon>
        <taxon>Dikarya</taxon>
        <taxon>Ascomycota</taxon>
        <taxon>Pezizomycotina</taxon>
        <taxon>Sordariomycetes</taxon>
        <taxon>Sordariomycetidae</taxon>
        <taxon>Sordariales</taxon>
        <taxon>Podosporaceae</taxon>
        <taxon>Triangularia</taxon>
    </lineage>
</organism>
<evidence type="ECO:0000313" key="1">
    <source>
        <dbReference type="EMBL" id="KAK4197229.1"/>
    </source>
</evidence>
<name>A0AAN7AS86_9PEZI</name>
<protein>
    <submittedName>
        <fullName evidence="1">Uncharacterized protein</fullName>
    </submittedName>
</protein>
<accession>A0AAN7AS86</accession>